<gene>
    <name evidence="6" type="ORF">Thimo_2644</name>
</gene>
<accession>L0H197</accession>
<dbReference type="InterPro" id="IPR003825">
    <property type="entry name" value="Colicin-V_CvpA"/>
</dbReference>
<keyword evidence="4 5" id="KW-0472">Membrane</keyword>
<dbReference type="EMBL" id="CP003051">
    <property type="protein sequence ID" value="AGA91364.1"/>
    <property type="molecule type" value="Genomic_DNA"/>
</dbReference>
<dbReference type="PANTHER" id="PTHR36926:SF1">
    <property type="entry name" value="COLICIN V PRODUCTION PROTEIN"/>
    <property type="match status" value="1"/>
</dbReference>
<dbReference type="InterPro" id="IPR052719">
    <property type="entry name" value="CvpA-like"/>
</dbReference>
<feature type="transmembrane region" description="Helical" evidence="5">
    <location>
        <begin position="6"/>
        <end position="24"/>
    </location>
</feature>
<feature type="transmembrane region" description="Helical" evidence="5">
    <location>
        <begin position="100"/>
        <end position="123"/>
    </location>
</feature>
<dbReference type="GO" id="GO:0009403">
    <property type="term" value="P:toxin biosynthetic process"/>
    <property type="evidence" value="ECO:0007669"/>
    <property type="project" value="InterPro"/>
</dbReference>
<dbReference type="STRING" id="765912.Thimo_2644"/>
<feature type="transmembrane region" description="Helical" evidence="5">
    <location>
        <begin position="31"/>
        <end position="49"/>
    </location>
</feature>
<dbReference type="GO" id="GO:0016020">
    <property type="term" value="C:membrane"/>
    <property type="evidence" value="ECO:0007669"/>
    <property type="project" value="UniProtKB-SubCell"/>
</dbReference>
<dbReference type="AlphaFoldDB" id="L0H197"/>
<dbReference type="Proteomes" id="UP000010816">
    <property type="component" value="Chromosome"/>
</dbReference>
<protein>
    <submittedName>
        <fullName evidence="6">Putative membrane protein, required for colicin V production</fullName>
    </submittedName>
</protein>
<feature type="transmembrane region" description="Helical" evidence="5">
    <location>
        <begin position="61"/>
        <end position="88"/>
    </location>
</feature>
<name>L0H197_9GAMM</name>
<evidence type="ECO:0000313" key="7">
    <source>
        <dbReference type="Proteomes" id="UP000010816"/>
    </source>
</evidence>
<evidence type="ECO:0000256" key="1">
    <source>
        <dbReference type="ARBA" id="ARBA00004141"/>
    </source>
</evidence>
<reference evidence="6 7" key="1">
    <citation type="submission" date="2011-09" db="EMBL/GenBank/DDBJ databases">
        <title>Complete sequence of chromosome of Thioflavicoccus mobilis 8321.</title>
        <authorList>
            <consortium name="US DOE Joint Genome Institute"/>
            <person name="Lucas S."/>
            <person name="Han J."/>
            <person name="Lapidus A."/>
            <person name="Cheng J.-F."/>
            <person name="Goodwin L."/>
            <person name="Pitluck S."/>
            <person name="Peters L."/>
            <person name="Ovchinnikova G."/>
            <person name="Lu M."/>
            <person name="Detter J.C."/>
            <person name="Han C."/>
            <person name="Tapia R."/>
            <person name="Land M."/>
            <person name="Hauser L."/>
            <person name="Kyrpides N."/>
            <person name="Ivanova N."/>
            <person name="Pagani I."/>
            <person name="Vogl K."/>
            <person name="Liu Z."/>
            <person name="Imhoff J."/>
            <person name="Thiel V."/>
            <person name="Frigaard N.-U."/>
            <person name="Bryant D."/>
            <person name="Woyke T."/>
        </authorList>
    </citation>
    <scope>NUCLEOTIDE SEQUENCE [LARGE SCALE GENOMIC DNA]</scope>
    <source>
        <strain evidence="6 7">8321</strain>
    </source>
</reference>
<evidence type="ECO:0000256" key="5">
    <source>
        <dbReference type="SAM" id="Phobius"/>
    </source>
</evidence>
<organism evidence="6 7">
    <name type="scientific">Thioflavicoccus mobilis 8321</name>
    <dbReference type="NCBI Taxonomy" id="765912"/>
    <lineage>
        <taxon>Bacteria</taxon>
        <taxon>Pseudomonadati</taxon>
        <taxon>Pseudomonadota</taxon>
        <taxon>Gammaproteobacteria</taxon>
        <taxon>Chromatiales</taxon>
        <taxon>Chromatiaceae</taxon>
        <taxon>Thioflavicoccus</taxon>
    </lineage>
</organism>
<keyword evidence="7" id="KW-1185">Reference proteome</keyword>
<keyword evidence="2 5" id="KW-0812">Transmembrane</keyword>
<dbReference type="Pfam" id="PF02674">
    <property type="entry name" value="Colicin_V"/>
    <property type="match status" value="1"/>
</dbReference>
<proteinExistence type="predicted"/>
<comment type="subcellular location">
    <subcellularLocation>
        <location evidence="1">Membrane</location>
        <topology evidence="1">Multi-pass membrane protein</topology>
    </subcellularLocation>
</comment>
<dbReference type="KEGG" id="tmb:Thimo_2644"/>
<sequence>MIWVDYLILAIIAVSALIGLARGLIREVLSLGVWVVALVVAWLFFRGLAEQLTPWISTPSVRLVVGFLLLVFGVLLIGALVSFLLTTLVEKTGLGGYDRLLGVVFGAARGSVLVALLVFVATMTPLPEDPWWRESQLIPPFHRLAERLLELVPADVGTRLKEI</sequence>
<dbReference type="RefSeq" id="WP_015281496.1">
    <property type="nucleotide sequence ID" value="NC_019940.1"/>
</dbReference>
<dbReference type="OrthoDB" id="9810601at2"/>
<dbReference type="eggNOG" id="COG1286">
    <property type="taxonomic scope" value="Bacteria"/>
</dbReference>
<keyword evidence="3 5" id="KW-1133">Transmembrane helix</keyword>
<evidence type="ECO:0000256" key="2">
    <source>
        <dbReference type="ARBA" id="ARBA00022692"/>
    </source>
</evidence>
<dbReference type="PANTHER" id="PTHR36926">
    <property type="entry name" value="COLICIN V PRODUCTION PROTEIN"/>
    <property type="match status" value="1"/>
</dbReference>
<evidence type="ECO:0000256" key="4">
    <source>
        <dbReference type="ARBA" id="ARBA00023136"/>
    </source>
</evidence>
<evidence type="ECO:0000256" key="3">
    <source>
        <dbReference type="ARBA" id="ARBA00022989"/>
    </source>
</evidence>
<evidence type="ECO:0000313" key="6">
    <source>
        <dbReference type="EMBL" id="AGA91364.1"/>
    </source>
</evidence>
<dbReference type="HOGENOM" id="CLU_092720_2_3_6"/>